<dbReference type="Gene3D" id="3.40.50.150">
    <property type="entry name" value="Vaccinia Virus protein VP39"/>
    <property type="match status" value="1"/>
</dbReference>
<dbReference type="InterPro" id="IPR029063">
    <property type="entry name" value="SAM-dependent_MTases_sf"/>
</dbReference>
<dbReference type="EMBL" id="RYZI01000351">
    <property type="protein sequence ID" value="RWA06263.1"/>
    <property type="molecule type" value="Genomic_DNA"/>
</dbReference>
<sequence length="223" mass="24057">ESGHVDAVDPGAPDYGAPYTLSQAQQHLSASPVGKRITWHHATPQEFLSTTDSDWDVAVLAHCIWYFASERELEDILAALHGRVKRLCIAEYALHASEKAAIPHVLAVLARGSLESYKEESVENVRSPLSPSAIKTAAGRSRWECTHESTIVPEVGLLDGSWEVGTVMSDDFLHEVDNVVSNEKTRAVIASAREATAAAVSALDGAKVRTMDVWVASFSPSAP</sequence>
<keyword evidence="2" id="KW-1185">Reference proteome</keyword>
<dbReference type="SUPFAM" id="SSF53335">
    <property type="entry name" value="S-adenosyl-L-methionine-dependent methyltransferases"/>
    <property type="match status" value="1"/>
</dbReference>
<gene>
    <name evidence="1" type="ORF">EKO27_g8845</name>
</gene>
<dbReference type="AlphaFoldDB" id="A0A439CVR6"/>
<comment type="caution">
    <text evidence="1">The sequence shown here is derived from an EMBL/GenBank/DDBJ whole genome shotgun (WGS) entry which is preliminary data.</text>
</comment>
<evidence type="ECO:0000313" key="1">
    <source>
        <dbReference type="EMBL" id="RWA06263.1"/>
    </source>
</evidence>
<dbReference type="Proteomes" id="UP000286045">
    <property type="component" value="Unassembled WGS sequence"/>
</dbReference>
<feature type="non-terminal residue" evidence="1">
    <location>
        <position position="1"/>
    </location>
</feature>
<protein>
    <recommendedName>
        <fullName evidence="3">Methyltransferase domain-containing protein</fullName>
    </recommendedName>
</protein>
<evidence type="ECO:0008006" key="3">
    <source>
        <dbReference type="Google" id="ProtNLM"/>
    </source>
</evidence>
<accession>A0A439CVR6</accession>
<name>A0A439CVR6_9PEZI</name>
<evidence type="ECO:0000313" key="2">
    <source>
        <dbReference type="Proteomes" id="UP000286045"/>
    </source>
</evidence>
<dbReference type="STRING" id="363999.A0A439CVR6"/>
<organism evidence="1 2">
    <name type="scientific">Xylaria grammica</name>
    <dbReference type="NCBI Taxonomy" id="363999"/>
    <lineage>
        <taxon>Eukaryota</taxon>
        <taxon>Fungi</taxon>
        <taxon>Dikarya</taxon>
        <taxon>Ascomycota</taxon>
        <taxon>Pezizomycotina</taxon>
        <taxon>Sordariomycetes</taxon>
        <taxon>Xylariomycetidae</taxon>
        <taxon>Xylariales</taxon>
        <taxon>Xylariaceae</taxon>
        <taxon>Xylaria</taxon>
    </lineage>
</organism>
<reference evidence="1 2" key="1">
    <citation type="submission" date="2018-12" db="EMBL/GenBank/DDBJ databases">
        <title>Draft genome sequence of Xylaria grammica IHI A82.</title>
        <authorList>
            <person name="Buettner E."/>
            <person name="Kellner H."/>
        </authorList>
    </citation>
    <scope>NUCLEOTIDE SEQUENCE [LARGE SCALE GENOMIC DNA]</scope>
    <source>
        <strain evidence="1 2">IHI A82</strain>
    </source>
</reference>
<proteinExistence type="predicted"/>